<dbReference type="STRING" id="357804.Ping_3540"/>
<dbReference type="PIRSF" id="PIRSF011489">
    <property type="entry name" value="DUF479"/>
    <property type="match status" value="1"/>
</dbReference>
<organism evidence="5 6">
    <name type="scientific">Psychromonas ingrahamii (strain DSM 17664 / CCUG 51855 / 37)</name>
    <dbReference type="NCBI Taxonomy" id="357804"/>
    <lineage>
        <taxon>Bacteria</taxon>
        <taxon>Pseudomonadati</taxon>
        <taxon>Pseudomonadota</taxon>
        <taxon>Gammaproteobacteria</taxon>
        <taxon>Alteromonadales</taxon>
        <taxon>Psychromonadaceae</taxon>
        <taxon>Psychromonas</taxon>
    </lineage>
</organism>
<dbReference type="EMBL" id="CP000510">
    <property type="protein sequence ID" value="ABM05223.1"/>
    <property type="molecule type" value="Genomic_DNA"/>
</dbReference>
<dbReference type="RefSeq" id="WP_011771771.1">
    <property type="nucleotide sequence ID" value="NC_008709.1"/>
</dbReference>
<gene>
    <name evidence="5" type="ordered locus">Ping_3540</name>
</gene>
<dbReference type="Pfam" id="PF04336">
    <property type="entry name" value="ACP_PD"/>
    <property type="match status" value="1"/>
</dbReference>
<keyword evidence="2" id="KW-0378">Hydrolase</keyword>
<evidence type="ECO:0000256" key="3">
    <source>
        <dbReference type="ARBA" id="ARBA00023098"/>
    </source>
</evidence>
<evidence type="ECO:0000313" key="5">
    <source>
        <dbReference type="EMBL" id="ABM05223.1"/>
    </source>
</evidence>
<dbReference type="HOGENOM" id="CLU_099370_1_1_6"/>
<proteinExistence type="predicted"/>
<accession>A1T0F8</accession>
<dbReference type="PANTHER" id="PTHR38764">
    <property type="entry name" value="ACYL CARRIER PROTEIN PHOSPHODIESTERASE"/>
    <property type="match status" value="1"/>
</dbReference>
<name>A1T0F8_PSYIN</name>
<keyword evidence="1" id="KW-0444">Lipid biosynthesis</keyword>
<keyword evidence="4" id="KW-0275">Fatty acid biosynthesis</keyword>
<dbReference type="Proteomes" id="UP000000639">
    <property type="component" value="Chromosome"/>
</dbReference>
<dbReference type="GO" id="GO:0006633">
    <property type="term" value="P:fatty acid biosynthetic process"/>
    <property type="evidence" value="ECO:0007669"/>
    <property type="project" value="UniProtKB-KW"/>
</dbReference>
<evidence type="ECO:0000256" key="2">
    <source>
        <dbReference type="ARBA" id="ARBA00022801"/>
    </source>
</evidence>
<evidence type="ECO:0008006" key="7">
    <source>
        <dbReference type="Google" id="ProtNLM"/>
    </source>
</evidence>
<dbReference type="AlphaFoldDB" id="A1T0F8"/>
<evidence type="ECO:0000256" key="1">
    <source>
        <dbReference type="ARBA" id="ARBA00022516"/>
    </source>
</evidence>
<evidence type="ECO:0000256" key="4">
    <source>
        <dbReference type="ARBA" id="ARBA00023160"/>
    </source>
</evidence>
<dbReference type="OrthoDB" id="8442777at2"/>
<keyword evidence="6" id="KW-1185">Reference proteome</keyword>
<keyword evidence="4" id="KW-0276">Fatty acid metabolism</keyword>
<protein>
    <recommendedName>
        <fullName evidence="7">Acyl carrier protein phosphodiesterase</fullName>
    </recommendedName>
</protein>
<sequence length="201" mass="23456">MNFLAHLHIAEHTGTSFVGNFLGDFIKGNPSGKFNSDIVQGIRLHRFVDSYTDRHQLVKLAKPLFAKELRRYAPIALDMFWDHFLAKHWSQFHHSSLNDFCQQAQLQIELESAREINTFPERFKKTSTLVWQQKWLESYQKVDNIQYALESMSLRSIRMAPLALTGETLVKHYAALSEIFFELYSDLLDKTAGYITYEGYK</sequence>
<evidence type="ECO:0000313" key="6">
    <source>
        <dbReference type="Proteomes" id="UP000000639"/>
    </source>
</evidence>
<dbReference type="KEGG" id="pin:Ping_3540"/>
<dbReference type="eggNOG" id="COG3124">
    <property type="taxonomic scope" value="Bacteria"/>
</dbReference>
<dbReference type="PANTHER" id="PTHR38764:SF1">
    <property type="entry name" value="ACYL CARRIER PROTEIN PHOSPHODIESTERASE"/>
    <property type="match status" value="1"/>
</dbReference>
<reference evidence="5 6" key="1">
    <citation type="submission" date="2007-01" db="EMBL/GenBank/DDBJ databases">
        <title>Complete sequence of Psychromonas ingrahamii 37.</title>
        <authorList>
            <consortium name="US DOE Joint Genome Institute"/>
            <person name="Copeland A."/>
            <person name="Lucas S."/>
            <person name="Lapidus A."/>
            <person name="Barry K."/>
            <person name="Detter J.C."/>
            <person name="Glavina del Rio T."/>
            <person name="Hammon N."/>
            <person name="Israni S."/>
            <person name="Dalin E."/>
            <person name="Tice H."/>
            <person name="Pitluck S."/>
            <person name="Thompson L.S."/>
            <person name="Brettin T."/>
            <person name="Bruce D."/>
            <person name="Han C."/>
            <person name="Tapia R."/>
            <person name="Schmutz J."/>
            <person name="Larimer F."/>
            <person name="Land M."/>
            <person name="Hauser L."/>
            <person name="Kyrpides N."/>
            <person name="Ivanova N."/>
            <person name="Staley J."/>
            <person name="Richardson P."/>
        </authorList>
    </citation>
    <scope>NUCLEOTIDE SEQUENCE [LARGE SCALE GENOMIC DNA]</scope>
    <source>
        <strain evidence="5 6">37</strain>
    </source>
</reference>
<keyword evidence="3" id="KW-0443">Lipid metabolism</keyword>
<dbReference type="GO" id="GO:0008770">
    <property type="term" value="F:[acyl-carrier-protein] phosphodiesterase activity"/>
    <property type="evidence" value="ECO:0007669"/>
    <property type="project" value="InterPro"/>
</dbReference>
<dbReference type="InterPro" id="IPR007431">
    <property type="entry name" value="ACP_PD"/>
</dbReference>